<proteinExistence type="predicted"/>
<evidence type="ECO:0000256" key="4">
    <source>
        <dbReference type="SAM" id="MobiDB-lite"/>
    </source>
</evidence>
<feature type="domain" description="PRMT5 oligomerisation" evidence="8">
    <location>
        <begin position="361"/>
        <end position="472"/>
    </location>
</feature>
<dbReference type="Pfam" id="PF17286">
    <property type="entry name" value="PRMT5_C"/>
    <property type="match status" value="1"/>
</dbReference>
<feature type="transmembrane region" description="Helical" evidence="5">
    <location>
        <begin position="563"/>
        <end position="591"/>
    </location>
</feature>
<evidence type="ECO:0000256" key="2">
    <source>
        <dbReference type="ARBA" id="ARBA00022679"/>
    </source>
</evidence>
<feature type="transmembrane region" description="Helical" evidence="5">
    <location>
        <begin position="606"/>
        <end position="635"/>
    </location>
</feature>
<evidence type="ECO:0000259" key="6">
    <source>
        <dbReference type="Pfam" id="PF05185"/>
    </source>
</evidence>
<dbReference type="Gene3D" id="2.70.160.11">
    <property type="entry name" value="Hnrnp arginine n-methyltransferase1"/>
    <property type="match status" value="1"/>
</dbReference>
<dbReference type="InterPro" id="IPR035247">
    <property type="entry name" value="PRMT5_TIM"/>
</dbReference>
<feature type="domain" description="PRMT5 arginine-N-methyltransferase" evidence="6">
    <location>
        <begin position="206"/>
        <end position="358"/>
    </location>
</feature>
<protein>
    <submittedName>
        <fullName evidence="9">PRMT5-domain-containing protein</fullName>
    </submittedName>
</protein>
<evidence type="ECO:0000313" key="10">
    <source>
        <dbReference type="Proteomes" id="UP000217790"/>
    </source>
</evidence>
<evidence type="ECO:0000259" key="8">
    <source>
        <dbReference type="Pfam" id="PF17286"/>
    </source>
</evidence>
<dbReference type="InterPro" id="IPR036259">
    <property type="entry name" value="MFS_trans_sf"/>
</dbReference>
<gene>
    <name evidence="9" type="ORF">ARMGADRAFT_1070199</name>
</gene>
<name>A0A2H3E8D5_ARMGA</name>
<dbReference type="GO" id="GO:0006355">
    <property type="term" value="P:regulation of DNA-templated transcription"/>
    <property type="evidence" value="ECO:0007669"/>
    <property type="project" value="TreeGrafter"/>
</dbReference>
<dbReference type="STRING" id="47427.A0A2H3E8D5"/>
<dbReference type="Gene3D" id="3.40.50.150">
    <property type="entry name" value="Vaccinia Virus protein VP39"/>
    <property type="match status" value="1"/>
</dbReference>
<feature type="domain" description="PRMT5 TIM barrel" evidence="7">
    <location>
        <begin position="131"/>
        <end position="191"/>
    </location>
</feature>
<keyword evidence="5" id="KW-0472">Membrane</keyword>
<accession>A0A2H3E8D5</accession>
<dbReference type="Pfam" id="PF17285">
    <property type="entry name" value="PRMT5_TIM"/>
    <property type="match status" value="2"/>
</dbReference>
<dbReference type="SUPFAM" id="SSF53335">
    <property type="entry name" value="S-adenosyl-L-methionine-dependent methyltransferases"/>
    <property type="match status" value="1"/>
</dbReference>
<dbReference type="Pfam" id="PF05185">
    <property type="entry name" value="PRMT5"/>
    <property type="match status" value="1"/>
</dbReference>
<dbReference type="InterPro" id="IPR029063">
    <property type="entry name" value="SAM-dependent_MTases_sf"/>
</dbReference>
<evidence type="ECO:0000256" key="3">
    <source>
        <dbReference type="ARBA" id="ARBA00022691"/>
    </source>
</evidence>
<keyword evidence="5" id="KW-0812">Transmembrane</keyword>
<keyword evidence="3" id="KW-0949">S-adenosyl-L-methionine</keyword>
<keyword evidence="10" id="KW-1185">Reference proteome</keyword>
<dbReference type="InterPro" id="IPR035075">
    <property type="entry name" value="PRMT5"/>
</dbReference>
<feature type="region of interest" description="Disordered" evidence="4">
    <location>
        <begin position="685"/>
        <end position="708"/>
    </location>
</feature>
<sequence>MSVCLLTTTGDTDEGGCVQLTTDVWHTRWKWMFTGAGDSSSECPAFEPADLLPSSPPPTCRVLLSPWLQLDAHDAGVQHDTGIALRQEVAHCTFLNLTSAILPVPHLAHTPSYARAMYAALSSSSLLRLATLCEYHPRLSLALDLTPPLPTLLPPITEAYAAEPISHVMISAHSFISNAKGYPVLPKTTQSSGEERRICSEGREREVYARGYGDYLQAPLQLLQDNLQNATYETFEQDPVKYANYEEAIYRALVDRVACSVSGSGRSPLITRALAALERASRKSYTLYAIEKNRSAYLLLQQTFPDVQLLFGDMRSVKMPEKVDIVISELLGSYGDNKLSPECLDGVERWMKPSAISIPSSYTAHLSPLSSSKLYNEARNTSGAGMGGEITYVVMFQAVRRLSPTVADCWGFEHPRFEEEGPKKGDTRMSKRYTLSAMNPTPLEPPKDNGHNVRRAEMVFDFPEEGVLHGLFYIEGSITICIGVMSMRLFPDYPHNTRWMSPQEQRLAQARIAEGAGEADWDNKEDSPLHGLKLVLKHPVLFPYARVLSRCRMRLTMGRLTETLGFSTMVSLLLCAPPRVFSAIVCCLNAWHADRTGEQLFHISGWWWGVIVGLIMGLSTMRIGAWYASLFLMACSQAIQLQGSRSLSACILPDPADSALIPPALPLTVHDGCYKIKKSEQRSNEIQTTNKPVNLGGPLLSTKSPSQSKTKVLQENVTMRALRIAVFPTSLSAASHASTIRSLIGDNRHAPSQCYGKSRTSSETVQPGSRELVGEGVLREDFRAPDPLQPLTLQIMTQRFIVQRRMSKRVVDRDHLDRGAMLEARLDLAATTTLSTACTEVRGARSDGYGVQDGCTAVQMAGEGTTSLLPPRPKPILEPTANSKPPDYHQVYASLVFGIMPLHHLFWPYDHLRAHTFVVDIGGPNGGICFFSRISLTLNIVAGILPTTPLHNGMWDDATIPLIRLPNPTVET</sequence>
<dbReference type="PANTHER" id="PTHR10738:SF0">
    <property type="entry name" value="PROTEIN ARGININE N-METHYLTRANSFERASE 5"/>
    <property type="match status" value="1"/>
</dbReference>
<dbReference type="GO" id="GO:0005634">
    <property type="term" value="C:nucleus"/>
    <property type="evidence" value="ECO:0007669"/>
    <property type="project" value="TreeGrafter"/>
</dbReference>
<dbReference type="InterPro" id="IPR035248">
    <property type="entry name" value="PRMT5_C"/>
</dbReference>
<dbReference type="FunCoup" id="A0A2H3E8D5">
    <property type="interactions" value="851"/>
</dbReference>
<dbReference type="PANTHER" id="PTHR10738">
    <property type="entry name" value="PROTEIN ARGININE N-METHYLTRANSFERASE 5"/>
    <property type="match status" value="1"/>
</dbReference>
<organism evidence="9 10">
    <name type="scientific">Armillaria gallica</name>
    <name type="common">Bulbous honey fungus</name>
    <name type="synonym">Armillaria bulbosa</name>
    <dbReference type="NCBI Taxonomy" id="47427"/>
    <lineage>
        <taxon>Eukaryota</taxon>
        <taxon>Fungi</taxon>
        <taxon>Dikarya</taxon>
        <taxon>Basidiomycota</taxon>
        <taxon>Agaricomycotina</taxon>
        <taxon>Agaricomycetes</taxon>
        <taxon>Agaricomycetidae</taxon>
        <taxon>Agaricales</taxon>
        <taxon>Marasmiineae</taxon>
        <taxon>Physalacriaceae</taxon>
        <taxon>Armillaria</taxon>
    </lineage>
</organism>
<dbReference type="OrthoDB" id="1368803at2759"/>
<evidence type="ECO:0000256" key="1">
    <source>
        <dbReference type="ARBA" id="ARBA00022603"/>
    </source>
</evidence>
<dbReference type="EMBL" id="KZ293644">
    <property type="protein sequence ID" value="PBL03690.1"/>
    <property type="molecule type" value="Genomic_DNA"/>
</dbReference>
<keyword evidence="5" id="KW-1133">Transmembrane helix</keyword>
<evidence type="ECO:0000313" key="9">
    <source>
        <dbReference type="EMBL" id="PBL03690.1"/>
    </source>
</evidence>
<dbReference type="GO" id="GO:0005829">
    <property type="term" value="C:cytosol"/>
    <property type="evidence" value="ECO:0007669"/>
    <property type="project" value="TreeGrafter"/>
</dbReference>
<dbReference type="InParanoid" id="A0A2H3E8D5"/>
<dbReference type="SUPFAM" id="SSF103473">
    <property type="entry name" value="MFS general substrate transporter"/>
    <property type="match status" value="1"/>
</dbReference>
<keyword evidence="1" id="KW-0489">Methyltransferase</keyword>
<dbReference type="InterPro" id="IPR025799">
    <property type="entry name" value="Arg_MeTrfase"/>
</dbReference>
<keyword evidence="2" id="KW-0808">Transferase</keyword>
<evidence type="ECO:0000256" key="5">
    <source>
        <dbReference type="SAM" id="Phobius"/>
    </source>
</evidence>
<dbReference type="Gene3D" id="3.20.20.150">
    <property type="entry name" value="Divalent-metal-dependent TIM barrel enzymes"/>
    <property type="match status" value="2"/>
</dbReference>
<reference evidence="10" key="1">
    <citation type="journal article" date="2017" name="Nat. Ecol. Evol.">
        <title>Genome expansion and lineage-specific genetic innovations in the forest pathogenic fungi Armillaria.</title>
        <authorList>
            <person name="Sipos G."/>
            <person name="Prasanna A.N."/>
            <person name="Walter M.C."/>
            <person name="O'Connor E."/>
            <person name="Balint B."/>
            <person name="Krizsan K."/>
            <person name="Kiss B."/>
            <person name="Hess J."/>
            <person name="Varga T."/>
            <person name="Slot J."/>
            <person name="Riley R."/>
            <person name="Boka B."/>
            <person name="Rigling D."/>
            <person name="Barry K."/>
            <person name="Lee J."/>
            <person name="Mihaltcheva S."/>
            <person name="LaButti K."/>
            <person name="Lipzen A."/>
            <person name="Waldron R."/>
            <person name="Moloney N.M."/>
            <person name="Sperisen C."/>
            <person name="Kredics L."/>
            <person name="Vagvoelgyi C."/>
            <person name="Patrignani A."/>
            <person name="Fitzpatrick D."/>
            <person name="Nagy I."/>
            <person name="Doyle S."/>
            <person name="Anderson J.B."/>
            <person name="Grigoriev I.V."/>
            <person name="Gueldener U."/>
            <person name="Muensterkoetter M."/>
            <person name="Nagy L.G."/>
        </authorList>
    </citation>
    <scope>NUCLEOTIDE SEQUENCE [LARGE SCALE GENOMIC DNA]</scope>
    <source>
        <strain evidence="10">Ar21-2</strain>
    </source>
</reference>
<dbReference type="GO" id="GO:0016274">
    <property type="term" value="F:protein-arginine N-methyltransferase activity"/>
    <property type="evidence" value="ECO:0007669"/>
    <property type="project" value="InterPro"/>
</dbReference>
<dbReference type="Proteomes" id="UP000217790">
    <property type="component" value="Unassembled WGS sequence"/>
</dbReference>
<dbReference type="AlphaFoldDB" id="A0A2H3E8D5"/>
<feature type="domain" description="PRMT5 TIM barrel" evidence="7">
    <location>
        <begin position="24"/>
        <end position="126"/>
    </location>
</feature>
<evidence type="ECO:0000259" key="7">
    <source>
        <dbReference type="Pfam" id="PF17285"/>
    </source>
</evidence>